<evidence type="ECO:0000256" key="5">
    <source>
        <dbReference type="ARBA" id="ARBA00023002"/>
    </source>
</evidence>
<dbReference type="GO" id="GO:0004497">
    <property type="term" value="F:monooxygenase activity"/>
    <property type="evidence" value="ECO:0007669"/>
    <property type="project" value="UniProtKB-KW"/>
</dbReference>
<dbReference type="InterPro" id="IPR036396">
    <property type="entry name" value="Cyt_P450_sf"/>
</dbReference>
<organism evidence="10 11">
    <name type="scientific">Fusarium albosuccineum</name>
    <dbReference type="NCBI Taxonomy" id="1237068"/>
    <lineage>
        <taxon>Eukaryota</taxon>
        <taxon>Fungi</taxon>
        <taxon>Dikarya</taxon>
        <taxon>Ascomycota</taxon>
        <taxon>Pezizomycotina</taxon>
        <taxon>Sordariomycetes</taxon>
        <taxon>Hypocreomycetidae</taxon>
        <taxon>Hypocreales</taxon>
        <taxon>Nectriaceae</taxon>
        <taxon>Fusarium</taxon>
        <taxon>Fusarium decemcellulare species complex</taxon>
    </lineage>
</organism>
<dbReference type="Pfam" id="PF00067">
    <property type="entry name" value="p450"/>
    <property type="match status" value="1"/>
</dbReference>
<dbReference type="GO" id="GO:0016705">
    <property type="term" value="F:oxidoreductase activity, acting on paired donors, with incorporation or reduction of molecular oxygen"/>
    <property type="evidence" value="ECO:0007669"/>
    <property type="project" value="InterPro"/>
</dbReference>
<dbReference type="Proteomes" id="UP000554235">
    <property type="component" value="Unassembled WGS sequence"/>
</dbReference>
<keyword evidence="11" id="KW-1185">Reference proteome</keyword>
<gene>
    <name evidence="10" type="ORF">FALBO_8622</name>
</gene>
<dbReference type="Gene3D" id="1.10.630.10">
    <property type="entry name" value="Cytochrome P450"/>
    <property type="match status" value="1"/>
</dbReference>
<reference evidence="10 11" key="1">
    <citation type="submission" date="2020-01" db="EMBL/GenBank/DDBJ databases">
        <title>Identification and distribution of gene clusters putatively required for synthesis of sphingolipid metabolism inhibitors in phylogenetically diverse species of the filamentous fungus Fusarium.</title>
        <authorList>
            <person name="Kim H.-S."/>
            <person name="Busman M."/>
            <person name="Brown D.W."/>
            <person name="Divon H."/>
            <person name="Uhlig S."/>
            <person name="Proctor R.H."/>
        </authorList>
    </citation>
    <scope>NUCLEOTIDE SEQUENCE [LARGE SCALE GENOMIC DNA]</scope>
    <source>
        <strain evidence="10 11">NRRL 20459</strain>
    </source>
</reference>
<evidence type="ECO:0000256" key="4">
    <source>
        <dbReference type="ARBA" id="ARBA00022723"/>
    </source>
</evidence>
<keyword evidence="3 8" id="KW-0349">Heme</keyword>
<dbReference type="SUPFAM" id="SSF48264">
    <property type="entry name" value="Cytochrome P450"/>
    <property type="match status" value="1"/>
</dbReference>
<dbReference type="GO" id="GO:0009403">
    <property type="term" value="P:toxin biosynthetic process"/>
    <property type="evidence" value="ECO:0007669"/>
    <property type="project" value="UniProtKB-ARBA"/>
</dbReference>
<dbReference type="FunFam" id="1.10.630.10:FF:000047">
    <property type="entry name" value="Cytochrome P450 monooxygenase"/>
    <property type="match status" value="1"/>
</dbReference>
<comment type="cofactor">
    <cofactor evidence="1 8">
        <name>heme</name>
        <dbReference type="ChEBI" id="CHEBI:30413"/>
    </cofactor>
</comment>
<comment type="similarity">
    <text evidence="2 9">Belongs to the cytochrome P450 family.</text>
</comment>
<evidence type="ECO:0000256" key="6">
    <source>
        <dbReference type="ARBA" id="ARBA00023004"/>
    </source>
</evidence>
<dbReference type="PROSITE" id="PS00086">
    <property type="entry name" value="CYTOCHROME_P450"/>
    <property type="match status" value="1"/>
</dbReference>
<dbReference type="InterPro" id="IPR050121">
    <property type="entry name" value="Cytochrome_P450_monoxygenase"/>
</dbReference>
<keyword evidence="6 8" id="KW-0408">Iron</keyword>
<feature type="binding site" description="axial binding residue" evidence="8">
    <location>
        <position position="517"/>
    </location>
    <ligand>
        <name>heme</name>
        <dbReference type="ChEBI" id="CHEBI:30413"/>
    </ligand>
    <ligandPart>
        <name>Fe</name>
        <dbReference type="ChEBI" id="CHEBI:18248"/>
    </ligandPart>
</feature>
<evidence type="ECO:0000256" key="8">
    <source>
        <dbReference type="PIRSR" id="PIRSR602401-1"/>
    </source>
</evidence>
<dbReference type="PANTHER" id="PTHR24305">
    <property type="entry name" value="CYTOCHROME P450"/>
    <property type="match status" value="1"/>
</dbReference>
<keyword evidence="7 9" id="KW-0503">Monooxygenase</keyword>
<accession>A0A8H4LAW0</accession>
<dbReference type="InterPro" id="IPR017972">
    <property type="entry name" value="Cyt_P450_CS"/>
</dbReference>
<evidence type="ECO:0000256" key="2">
    <source>
        <dbReference type="ARBA" id="ARBA00010617"/>
    </source>
</evidence>
<proteinExistence type="inferred from homology"/>
<dbReference type="PRINTS" id="PR00463">
    <property type="entry name" value="EP450I"/>
</dbReference>
<keyword evidence="5 9" id="KW-0560">Oxidoreductase</keyword>
<evidence type="ECO:0000313" key="11">
    <source>
        <dbReference type="Proteomes" id="UP000554235"/>
    </source>
</evidence>
<dbReference type="InterPro" id="IPR002401">
    <property type="entry name" value="Cyt_P450_E_grp-I"/>
</dbReference>
<evidence type="ECO:0000256" key="3">
    <source>
        <dbReference type="ARBA" id="ARBA00022617"/>
    </source>
</evidence>
<dbReference type="GO" id="GO:0005506">
    <property type="term" value="F:iron ion binding"/>
    <property type="evidence" value="ECO:0007669"/>
    <property type="project" value="InterPro"/>
</dbReference>
<dbReference type="AlphaFoldDB" id="A0A8H4LAW0"/>
<dbReference type="GO" id="GO:0020037">
    <property type="term" value="F:heme binding"/>
    <property type="evidence" value="ECO:0007669"/>
    <property type="project" value="InterPro"/>
</dbReference>
<evidence type="ECO:0000256" key="9">
    <source>
        <dbReference type="RuleBase" id="RU000461"/>
    </source>
</evidence>
<evidence type="ECO:0000256" key="1">
    <source>
        <dbReference type="ARBA" id="ARBA00001971"/>
    </source>
</evidence>
<evidence type="ECO:0000256" key="7">
    <source>
        <dbReference type="ARBA" id="ARBA00023033"/>
    </source>
</evidence>
<protein>
    <submittedName>
        <fullName evidence="10">Cytochrome P450</fullName>
    </submittedName>
</protein>
<dbReference type="EMBL" id="JAADYS010001175">
    <property type="protein sequence ID" value="KAF4464539.1"/>
    <property type="molecule type" value="Genomic_DNA"/>
</dbReference>
<dbReference type="PANTHER" id="PTHR24305:SF230">
    <property type="entry name" value="P450, PUTATIVE (EUROFUNG)-RELATED"/>
    <property type="match status" value="1"/>
</dbReference>
<comment type="caution">
    <text evidence="10">The sequence shown here is derived from an EMBL/GenBank/DDBJ whole genome shotgun (WGS) entry which is preliminary data.</text>
</comment>
<sequence>MQRDTTSGTTLLDRSGQLRAAPLNANAKHSDPWEHMIYTITSHIVTDRISIHCRTHSNFDIFQEKYGVGFYSRQNIGGASIDAATSSQCANPYPTKSSAYLLYIIVYNLLFNPLRKFPGPTLWAISSIPYVRMCISGQSHRTILQLHQKYGPIVRIGPNDLSMNHPDAMKDLRGHRKTGTGENSKDPILGQFNADNIIGADRLNHQRFRRALARGFSNQAMLDQEPIITAYVDTFLQRLHQECEGGAKSLDMAQWFNFTTFDIIGDLAFGESFGCLDNRKYHPWVQLIFQGVKEIAFLSALARLPWLSKLLASIVPKSSSNKWAEHRDMSRDKVRRRLALEKDRSDFVDAMIKRTQTTGINISFEELASNANILILAGSETTATLLSAALYYLTTHAETLAKLKHEVRSTFAAEREIDMASVQQLSYMLAVLDESLRLFPPVVHGTPRLIREGGDTIIGQYIPGGATVDIWHWAVYHNPEHFAQPDDFVPERWLGDPRFENDAKRAMQAFSMGPRECIGKNLAYAEMRLILARLIWNFDIRLAADSLGWEDRSESYLLWQKGPVNVFLTPRVVEEI</sequence>
<dbReference type="CDD" id="cd11058">
    <property type="entry name" value="CYP60B-like"/>
    <property type="match status" value="1"/>
</dbReference>
<keyword evidence="4 8" id="KW-0479">Metal-binding</keyword>
<dbReference type="OrthoDB" id="1470350at2759"/>
<dbReference type="PRINTS" id="PR00385">
    <property type="entry name" value="P450"/>
</dbReference>
<evidence type="ECO:0000313" key="10">
    <source>
        <dbReference type="EMBL" id="KAF4464539.1"/>
    </source>
</evidence>
<name>A0A8H4LAW0_9HYPO</name>
<dbReference type="InterPro" id="IPR001128">
    <property type="entry name" value="Cyt_P450"/>
</dbReference>